<dbReference type="PROSITE" id="PS00108">
    <property type="entry name" value="PROTEIN_KINASE_ST"/>
    <property type="match status" value="1"/>
</dbReference>
<evidence type="ECO:0000256" key="2">
    <source>
        <dbReference type="ARBA" id="ARBA00006485"/>
    </source>
</evidence>
<dbReference type="GeneID" id="11495997"/>
<feature type="region of interest" description="Disordered" evidence="8">
    <location>
        <begin position="19"/>
        <end position="79"/>
    </location>
</feature>
<comment type="similarity">
    <text evidence="1">Belongs to the protein kinase superfamily. CMGC Ser/Thr protein kinase family. GSK-3 subfamily.</text>
</comment>
<name>G0WFA5_NAUDC</name>
<protein>
    <recommendedName>
        <fullName evidence="9">Protein kinase domain-containing protein</fullName>
    </recommendedName>
</protein>
<dbReference type="Proteomes" id="UP000000689">
    <property type="component" value="Chromosome 8"/>
</dbReference>
<gene>
    <name evidence="10" type="primary">NDAI0H02930</name>
    <name evidence="10" type="ordered locus">NDAI_0H02930</name>
</gene>
<comment type="similarity">
    <text evidence="2">Belongs to the protein kinase superfamily. CMGC Ser/Thr protein kinase family. CDC2/CDKX subfamily.</text>
</comment>
<dbReference type="SUPFAM" id="SSF56112">
    <property type="entry name" value="Protein kinase-like (PK-like)"/>
    <property type="match status" value="1"/>
</dbReference>
<keyword evidence="6" id="KW-0418">Kinase</keyword>
<evidence type="ECO:0000256" key="8">
    <source>
        <dbReference type="SAM" id="MobiDB-lite"/>
    </source>
</evidence>
<dbReference type="InterPro" id="IPR050591">
    <property type="entry name" value="GSK-3"/>
</dbReference>
<dbReference type="Gene3D" id="3.30.200.20">
    <property type="entry name" value="Phosphorylase Kinase, domain 1"/>
    <property type="match status" value="1"/>
</dbReference>
<dbReference type="GO" id="GO:0007165">
    <property type="term" value="P:signal transduction"/>
    <property type="evidence" value="ECO:0007669"/>
    <property type="project" value="TreeGrafter"/>
</dbReference>
<keyword evidence="5" id="KW-0547">Nucleotide-binding</keyword>
<evidence type="ECO:0000256" key="6">
    <source>
        <dbReference type="ARBA" id="ARBA00022777"/>
    </source>
</evidence>
<dbReference type="FunFam" id="1.10.510.10:FF:000624">
    <property type="entry name" value="Mitogen-activated protein kinase"/>
    <property type="match status" value="1"/>
</dbReference>
<dbReference type="STRING" id="1071378.G0WFA5"/>
<sequence>MGIALKKFTHFFSPTMSTTGKNSDLYQSTHNPKKHDISRSNTNESVDHINMEKAAQSTEQPEKKLQKSRQAAIPIDNRAPNNDKFYITDIINATRDKLKPRLPLSPVSSSLSSASNSNSGTSKDTLKNEQQNDKNENMQDRKVSSSAKINDMMNDSNTLTTIGSKLNKIVQYGKDYSLTKWLELEYLEIQGSGTFGLVFKSKINETNEIVAIKKVLQNNKVKNRELSILKNLNHPNVINLKCYFIEKSKPTITKKNEPIYLNLIFEFLPQSLYQRIQHFKTTATNIPPLEIKCYMFQLFKGLNYLHNCNKICHRDVKPQNILINPDTFQLKICDFGSAKIINPLQPNVSYICSRYYRAPELILGSINYNHKIDLWSAGCIMAELFLLKPFFKGISDIDQFVEIIRVKGTPNQFEIEQMNGNYKDYTFPRIHGVSLGRIFKNVTNDMHAIELMECLLKYNPNERLDSLNCLCLPFFNELRTNIGIPNKTIQKLNLFEFDKTLEFNHLSPKESIEIELKLFKKS</sequence>
<dbReference type="PROSITE" id="PS50011">
    <property type="entry name" value="PROTEIN_KINASE_DOM"/>
    <property type="match status" value="1"/>
</dbReference>
<dbReference type="SMART" id="SM00220">
    <property type="entry name" value="S_TKc"/>
    <property type="match status" value="1"/>
</dbReference>
<dbReference type="PANTHER" id="PTHR24057">
    <property type="entry name" value="GLYCOGEN SYNTHASE KINASE-3 ALPHA"/>
    <property type="match status" value="1"/>
</dbReference>
<dbReference type="OrthoDB" id="272141at2759"/>
<dbReference type="GO" id="GO:0005524">
    <property type="term" value="F:ATP binding"/>
    <property type="evidence" value="ECO:0007669"/>
    <property type="project" value="UniProtKB-KW"/>
</dbReference>
<dbReference type="RefSeq" id="XP_003671709.1">
    <property type="nucleotide sequence ID" value="XM_003671661.1"/>
</dbReference>
<dbReference type="KEGG" id="ndi:NDAI_0H02930"/>
<dbReference type="InterPro" id="IPR008271">
    <property type="entry name" value="Ser/Thr_kinase_AS"/>
</dbReference>
<dbReference type="GO" id="GO:0004674">
    <property type="term" value="F:protein serine/threonine kinase activity"/>
    <property type="evidence" value="ECO:0007669"/>
    <property type="project" value="UniProtKB-KW"/>
</dbReference>
<evidence type="ECO:0000313" key="10">
    <source>
        <dbReference type="EMBL" id="CCD26466.1"/>
    </source>
</evidence>
<feature type="compositionally biased region" description="Polar residues" evidence="8">
    <location>
        <begin position="144"/>
        <end position="154"/>
    </location>
</feature>
<dbReference type="CDD" id="cd14137">
    <property type="entry name" value="STKc_GSK3"/>
    <property type="match status" value="1"/>
</dbReference>
<evidence type="ECO:0000256" key="3">
    <source>
        <dbReference type="ARBA" id="ARBA00022527"/>
    </source>
</evidence>
<feature type="domain" description="Protein kinase" evidence="9">
    <location>
        <begin position="184"/>
        <end position="475"/>
    </location>
</feature>
<keyword evidence="11" id="KW-1185">Reference proteome</keyword>
<dbReference type="HOGENOM" id="CLU_000288_181_20_1"/>
<evidence type="ECO:0000256" key="1">
    <source>
        <dbReference type="ARBA" id="ARBA00005527"/>
    </source>
</evidence>
<evidence type="ECO:0000256" key="4">
    <source>
        <dbReference type="ARBA" id="ARBA00022679"/>
    </source>
</evidence>
<keyword evidence="3" id="KW-0723">Serine/threonine-protein kinase</keyword>
<dbReference type="AlphaFoldDB" id="G0WFA5"/>
<dbReference type="EMBL" id="HE580274">
    <property type="protein sequence ID" value="CCD26466.1"/>
    <property type="molecule type" value="Genomic_DNA"/>
</dbReference>
<feature type="region of interest" description="Disordered" evidence="8">
    <location>
        <begin position="100"/>
        <end position="154"/>
    </location>
</feature>
<proteinExistence type="inferred from homology"/>
<accession>G0WFA5</accession>
<reference evidence="10 11" key="1">
    <citation type="journal article" date="2011" name="Proc. Natl. Acad. Sci. U.S.A.">
        <title>Evolutionary erosion of yeast sex chromosomes by mating-type switching accidents.</title>
        <authorList>
            <person name="Gordon J.L."/>
            <person name="Armisen D."/>
            <person name="Proux-Wera E."/>
            <person name="Oheigeartaigh S.S."/>
            <person name="Byrne K.P."/>
            <person name="Wolfe K.H."/>
        </authorList>
    </citation>
    <scope>NUCLEOTIDE SEQUENCE [LARGE SCALE GENOMIC DNA]</scope>
    <source>
        <strain evidence="11">ATCC 10597 / BCRC 20456 / CBS 421 / NBRC 0211 / NRRL Y-12639</strain>
    </source>
</reference>
<feature type="compositionally biased region" description="Polar residues" evidence="8">
    <location>
        <begin position="19"/>
        <end position="30"/>
    </location>
</feature>
<dbReference type="GO" id="GO:0042176">
    <property type="term" value="P:regulation of protein catabolic process"/>
    <property type="evidence" value="ECO:0007669"/>
    <property type="project" value="EnsemblFungi"/>
</dbReference>
<dbReference type="OMA" id="DHIEHAN"/>
<evidence type="ECO:0000256" key="5">
    <source>
        <dbReference type="ARBA" id="ARBA00022741"/>
    </source>
</evidence>
<dbReference type="GO" id="GO:0005737">
    <property type="term" value="C:cytoplasm"/>
    <property type="evidence" value="ECO:0007669"/>
    <property type="project" value="TreeGrafter"/>
</dbReference>
<dbReference type="InterPro" id="IPR039192">
    <property type="entry name" value="STKc_GSK3"/>
</dbReference>
<feature type="compositionally biased region" description="Basic and acidic residues" evidence="8">
    <location>
        <begin position="124"/>
        <end position="143"/>
    </location>
</feature>
<dbReference type="InterPro" id="IPR000719">
    <property type="entry name" value="Prot_kinase_dom"/>
</dbReference>
<keyword evidence="7" id="KW-0067">ATP-binding</keyword>
<organism evidence="10 11">
    <name type="scientific">Naumovozyma dairenensis (strain ATCC 10597 / BCRC 20456 / CBS 421 / NBRC 0211 / NRRL Y-12639)</name>
    <name type="common">Saccharomyces dairenensis</name>
    <dbReference type="NCBI Taxonomy" id="1071378"/>
    <lineage>
        <taxon>Eukaryota</taxon>
        <taxon>Fungi</taxon>
        <taxon>Dikarya</taxon>
        <taxon>Ascomycota</taxon>
        <taxon>Saccharomycotina</taxon>
        <taxon>Saccharomycetes</taxon>
        <taxon>Saccharomycetales</taxon>
        <taxon>Saccharomycetaceae</taxon>
        <taxon>Naumovozyma</taxon>
    </lineage>
</organism>
<dbReference type="Pfam" id="PF00069">
    <property type="entry name" value="Pkinase"/>
    <property type="match status" value="1"/>
</dbReference>
<evidence type="ECO:0000259" key="9">
    <source>
        <dbReference type="PROSITE" id="PS50011"/>
    </source>
</evidence>
<dbReference type="GO" id="GO:0005634">
    <property type="term" value="C:nucleus"/>
    <property type="evidence" value="ECO:0007669"/>
    <property type="project" value="TreeGrafter"/>
</dbReference>
<dbReference type="GO" id="GO:0030154">
    <property type="term" value="P:cell differentiation"/>
    <property type="evidence" value="ECO:0007669"/>
    <property type="project" value="TreeGrafter"/>
</dbReference>
<dbReference type="InterPro" id="IPR011009">
    <property type="entry name" value="Kinase-like_dom_sf"/>
</dbReference>
<keyword evidence="4" id="KW-0808">Transferase</keyword>
<dbReference type="Gene3D" id="1.10.510.10">
    <property type="entry name" value="Transferase(Phosphotransferase) domain 1"/>
    <property type="match status" value="1"/>
</dbReference>
<dbReference type="GO" id="GO:0004712">
    <property type="term" value="F:protein serine/threonine/tyrosine kinase activity"/>
    <property type="evidence" value="ECO:0007669"/>
    <property type="project" value="TreeGrafter"/>
</dbReference>
<evidence type="ECO:0000256" key="7">
    <source>
        <dbReference type="ARBA" id="ARBA00022840"/>
    </source>
</evidence>
<feature type="compositionally biased region" description="Low complexity" evidence="8">
    <location>
        <begin position="102"/>
        <end position="119"/>
    </location>
</feature>
<dbReference type="PANTHER" id="PTHR24057:SF0">
    <property type="entry name" value="PROTEIN KINASE SHAGGY-RELATED"/>
    <property type="match status" value="1"/>
</dbReference>
<dbReference type="eggNOG" id="KOG0658">
    <property type="taxonomic scope" value="Eukaryota"/>
</dbReference>
<evidence type="ECO:0000313" key="11">
    <source>
        <dbReference type="Proteomes" id="UP000000689"/>
    </source>
</evidence>